<dbReference type="InterPro" id="IPR000073">
    <property type="entry name" value="AB_hydrolase_1"/>
</dbReference>
<accession>B4RGU1</accession>
<name>B4RGU1_PHEZH</name>
<feature type="domain" description="Serine aminopeptidase S33" evidence="3">
    <location>
        <begin position="64"/>
        <end position="300"/>
    </location>
</feature>
<dbReference type="STRING" id="450851.PHZ_c0893"/>
<dbReference type="RefSeq" id="WP_012521455.1">
    <property type="nucleotide sequence ID" value="NC_011144.1"/>
</dbReference>
<feature type="chain" id="PRO_5002822641" evidence="2">
    <location>
        <begin position="22"/>
        <end position="343"/>
    </location>
</feature>
<dbReference type="InterPro" id="IPR029058">
    <property type="entry name" value="AB_hydrolase_fold"/>
</dbReference>
<evidence type="ECO:0000259" key="3">
    <source>
        <dbReference type="Pfam" id="PF12146"/>
    </source>
</evidence>
<evidence type="ECO:0000256" key="2">
    <source>
        <dbReference type="SAM" id="SignalP"/>
    </source>
</evidence>
<feature type="compositionally biased region" description="Pro residues" evidence="1">
    <location>
        <begin position="322"/>
        <end position="331"/>
    </location>
</feature>
<evidence type="ECO:0000313" key="4">
    <source>
        <dbReference type="EMBL" id="ACG77307.1"/>
    </source>
</evidence>
<feature type="region of interest" description="Disordered" evidence="1">
    <location>
        <begin position="321"/>
        <end position="343"/>
    </location>
</feature>
<evidence type="ECO:0000313" key="5">
    <source>
        <dbReference type="Proteomes" id="UP000001868"/>
    </source>
</evidence>
<dbReference type="EMBL" id="CP000747">
    <property type="protein sequence ID" value="ACG77307.1"/>
    <property type="molecule type" value="Genomic_DNA"/>
</dbReference>
<dbReference type="PRINTS" id="PR00111">
    <property type="entry name" value="ABHYDROLASE"/>
</dbReference>
<protein>
    <submittedName>
        <fullName evidence="4">Lysophospholipase</fullName>
    </submittedName>
</protein>
<dbReference type="OrthoDB" id="9806902at2"/>
<dbReference type="eggNOG" id="COG2267">
    <property type="taxonomic scope" value="Bacteria"/>
</dbReference>
<sequence length="343" mass="37065">MKRIVLVLIAALSLAACSTMAVQRPAEPPGGYRGPYIGADVVASFDGALLGLSTWEAEGAHAGNPWAVIVALHGMNDYANAFHLAAPWWAQQGVTTYAYDQRGFGRSPGRGIWAGEDLMTEDLRTVVALARRRHPDALIAVVGESMGGAVAAAAFASDRPPDADRLILLAPAVWGWRDQPLPNRTMLWLAANFTAAKVYTPPRWLTSRITPTDNREELIRMGRDPLMIWGARSDALYGLVGLMDRGAETVGDDPVPTLYLYGANDQIIPKHAAFRAAANLRRSDRSAYYAKGYHLLTRDRQGPVVWADVLAFLKDRRAPLPSGAPPIPTAPAPDGAERRAAGL</sequence>
<dbReference type="SUPFAM" id="SSF53474">
    <property type="entry name" value="alpha/beta-Hydrolases"/>
    <property type="match status" value="1"/>
</dbReference>
<dbReference type="Proteomes" id="UP000001868">
    <property type="component" value="Chromosome"/>
</dbReference>
<dbReference type="Gene3D" id="3.40.50.1820">
    <property type="entry name" value="alpha/beta hydrolase"/>
    <property type="match status" value="1"/>
</dbReference>
<dbReference type="PROSITE" id="PS51257">
    <property type="entry name" value="PROKAR_LIPOPROTEIN"/>
    <property type="match status" value="1"/>
</dbReference>
<gene>
    <name evidence="4" type="ordered locus">PHZ_c0893</name>
</gene>
<dbReference type="HOGENOM" id="CLU_026209_3_0_5"/>
<reference evidence="4 5" key="1">
    <citation type="journal article" date="2008" name="BMC Genomics">
        <title>Complete genome of Phenylobacterium zucineum - a novel facultative intracellular bacterium isolated from human erythroleukemia cell line K562.</title>
        <authorList>
            <person name="Luo Y."/>
            <person name="Xu X."/>
            <person name="Ding Z."/>
            <person name="Liu Z."/>
            <person name="Zhang B."/>
            <person name="Yan Z."/>
            <person name="Sun J."/>
            <person name="Hu S."/>
            <person name="Hu X."/>
        </authorList>
    </citation>
    <scope>NUCLEOTIDE SEQUENCE [LARGE SCALE GENOMIC DNA]</scope>
    <source>
        <strain evidence="4 5">HLK1</strain>
    </source>
</reference>
<proteinExistence type="predicted"/>
<dbReference type="Pfam" id="PF12146">
    <property type="entry name" value="Hydrolase_4"/>
    <property type="match status" value="1"/>
</dbReference>
<organism evidence="4 5">
    <name type="scientific">Phenylobacterium zucineum (strain HLK1)</name>
    <dbReference type="NCBI Taxonomy" id="450851"/>
    <lineage>
        <taxon>Bacteria</taxon>
        <taxon>Pseudomonadati</taxon>
        <taxon>Pseudomonadota</taxon>
        <taxon>Alphaproteobacteria</taxon>
        <taxon>Caulobacterales</taxon>
        <taxon>Caulobacteraceae</taxon>
        <taxon>Phenylobacterium</taxon>
    </lineage>
</organism>
<keyword evidence="5" id="KW-1185">Reference proteome</keyword>
<dbReference type="KEGG" id="pzu:PHZ_c0893"/>
<keyword evidence="2" id="KW-0732">Signal</keyword>
<dbReference type="InterPro" id="IPR022742">
    <property type="entry name" value="Hydrolase_4"/>
</dbReference>
<dbReference type="PANTHER" id="PTHR11614">
    <property type="entry name" value="PHOSPHOLIPASE-RELATED"/>
    <property type="match status" value="1"/>
</dbReference>
<dbReference type="InterPro" id="IPR051044">
    <property type="entry name" value="MAG_DAG_Lipase"/>
</dbReference>
<evidence type="ECO:0000256" key="1">
    <source>
        <dbReference type="SAM" id="MobiDB-lite"/>
    </source>
</evidence>
<dbReference type="AlphaFoldDB" id="B4RGU1"/>
<feature type="signal peptide" evidence="2">
    <location>
        <begin position="1"/>
        <end position="21"/>
    </location>
</feature>